<dbReference type="AlphaFoldDB" id="A0AA88V115"/>
<evidence type="ECO:0008006" key="3">
    <source>
        <dbReference type="Google" id="ProtNLM"/>
    </source>
</evidence>
<feature type="non-terminal residue" evidence="1">
    <location>
        <position position="143"/>
    </location>
</feature>
<gene>
    <name evidence="1" type="ORF">RJ639_022585</name>
</gene>
<keyword evidence="2" id="KW-1185">Reference proteome</keyword>
<dbReference type="Pfam" id="PF13975">
    <property type="entry name" value="gag-asp_proteas"/>
    <property type="match status" value="1"/>
</dbReference>
<reference evidence="1" key="1">
    <citation type="submission" date="2022-12" db="EMBL/GenBank/DDBJ databases">
        <title>Draft genome assemblies for two species of Escallonia (Escalloniales).</title>
        <authorList>
            <person name="Chanderbali A."/>
            <person name="Dervinis C."/>
            <person name="Anghel I."/>
            <person name="Soltis D."/>
            <person name="Soltis P."/>
            <person name="Zapata F."/>
        </authorList>
    </citation>
    <scope>NUCLEOTIDE SEQUENCE</scope>
    <source>
        <strain evidence="1">UCBG64.0493</strain>
        <tissue evidence="1">Leaf</tissue>
    </source>
</reference>
<proteinExistence type="predicted"/>
<dbReference type="CDD" id="cd00303">
    <property type="entry name" value="retropepsin_like"/>
    <property type="match status" value="1"/>
</dbReference>
<dbReference type="Gene3D" id="2.40.70.10">
    <property type="entry name" value="Acid Proteases"/>
    <property type="match status" value="1"/>
</dbReference>
<sequence length="143" mass="15790">MKEMENTPNREDGQLGVPQVLSSLPNWVDLLHTCLEAVQTLVSMAKMVKAKIKRRNIEALVDVGATTNFIDLGAVKQLGLSIVADKSMIQPVNSWSKCIHGMVEDSDIEFGDWKGHATLTMLDTADHDVMLGMDFMRDAHAIP</sequence>
<dbReference type="EMBL" id="JAVXUP010003161">
    <property type="protein sequence ID" value="KAK2999831.1"/>
    <property type="molecule type" value="Genomic_DNA"/>
</dbReference>
<dbReference type="SUPFAM" id="SSF50630">
    <property type="entry name" value="Acid proteases"/>
    <property type="match status" value="1"/>
</dbReference>
<name>A0AA88V115_9ASTE</name>
<organism evidence="1 2">
    <name type="scientific">Escallonia herrerae</name>
    <dbReference type="NCBI Taxonomy" id="1293975"/>
    <lineage>
        <taxon>Eukaryota</taxon>
        <taxon>Viridiplantae</taxon>
        <taxon>Streptophyta</taxon>
        <taxon>Embryophyta</taxon>
        <taxon>Tracheophyta</taxon>
        <taxon>Spermatophyta</taxon>
        <taxon>Magnoliopsida</taxon>
        <taxon>eudicotyledons</taxon>
        <taxon>Gunneridae</taxon>
        <taxon>Pentapetalae</taxon>
        <taxon>asterids</taxon>
        <taxon>campanulids</taxon>
        <taxon>Escalloniales</taxon>
        <taxon>Escalloniaceae</taxon>
        <taxon>Escallonia</taxon>
    </lineage>
</organism>
<accession>A0AA88V115</accession>
<evidence type="ECO:0000313" key="1">
    <source>
        <dbReference type="EMBL" id="KAK2999831.1"/>
    </source>
</evidence>
<dbReference type="Proteomes" id="UP001188597">
    <property type="component" value="Unassembled WGS sequence"/>
</dbReference>
<comment type="caution">
    <text evidence="1">The sequence shown here is derived from an EMBL/GenBank/DDBJ whole genome shotgun (WGS) entry which is preliminary data.</text>
</comment>
<evidence type="ECO:0000313" key="2">
    <source>
        <dbReference type="Proteomes" id="UP001188597"/>
    </source>
</evidence>
<dbReference type="InterPro" id="IPR021109">
    <property type="entry name" value="Peptidase_aspartic_dom_sf"/>
</dbReference>
<protein>
    <recommendedName>
        <fullName evidence="3">Aspartic peptidase DDI1-type domain-containing protein</fullName>
    </recommendedName>
</protein>